<evidence type="ECO:0000256" key="3">
    <source>
        <dbReference type="ARBA" id="ARBA00022692"/>
    </source>
</evidence>
<dbReference type="InterPro" id="IPR005829">
    <property type="entry name" value="Sugar_transporter_CS"/>
</dbReference>
<keyword evidence="3 7" id="KW-0812">Transmembrane</keyword>
<dbReference type="Pfam" id="PF07690">
    <property type="entry name" value="MFS_1"/>
    <property type="match status" value="1"/>
</dbReference>
<feature type="transmembrane region" description="Helical" evidence="7">
    <location>
        <begin position="169"/>
        <end position="192"/>
    </location>
</feature>
<dbReference type="PROSITE" id="PS00216">
    <property type="entry name" value="SUGAR_TRANSPORT_1"/>
    <property type="match status" value="1"/>
</dbReference>
<dbReference type="InterPro" id="IPR011701">
    <property type="entry name" value="MFS"/>
</dbReference>
<dbReference type="CDD" id="cd17316">
    <property type="entry name" value="MFS_SV2_like"/>
    <property type="match status" value="1"/>
</dbReference>
<dbReference type="AlphaFoldDB" id="A0A0D3JJ33"/>
<evidence type="ECO:0000313" key="9">
    <source>
        <dbReference type="EnsemblProtists" id="EOD23518"/>
    </source>
</evidence>
<dbReference type="PANTHER" id="PTHR23511:SF34">
    <property type="entry name" value="SYNAPTIC VESICLE GLYCOPROTEIN 2"/>
    <property type="match status" value="1"/>
</dbReference>
<reference evidence="10" key="1">
    <citation type="journal article" date="2013" name="Nature">
        <title>Pan genome of the phytoplankton Emiliania underpins its global distribution.</title>
        <authorList>
            <person name="Read B.A."/>
            <person name="Kegel J."/>
            <person name="Klute M.J."/>
            <person name="Kuo A."/>
            <person name="Lefebvre S.C."/>
            <person name="Maumus F."/>
            <person name="Mayer C."/>
            <person name="Miller J."/>
            <person name="Monier A."/>
            <person name="Salamov A."/>
            <person name="Young J."/>
            <person name="Aguilar M."/>
            <person name="Claverie J.M."/>
            <person name="Frickenhaus S."/>
            <person name="Gonzalez K."/>
            <person name="Herman E.K."/>
            <person name="Lin Y.C."/>
            <person name="Napier J."/>
            <person name="Ogata H."/>
            <person name="Sarno A.F."/>
            <person name="Shmutz J."/>
            <person name="Schroeder D."/>
            <person name="de Vargas C."/>
            <person name="Verret F."/>
            <person name="von Dassow P."/>
            <person name="Valentin K."/>
            <person name="Van de Peer Y."/>
            <person name="Wheeler G."/>
            <person name="Dacks J.B."/>
            <person name="Delwiche C.F."/>
            <person name="Dyhrman S.T."/>
            <person name="Glockner G."/>
            <person name="John U."/>
            <person name="Richards T."/>
            <person name="Worden A.Z."/>
            <person name="Zhang X."/>
            <person name="Grigoriev I.V."/>
            <person name="Allen A.E."/>
            <person name="Bidle K."/>
            <person name="Borodovsky M."/>
            <person name="Bowler C."/>
            <person name="Brownlee C."/>
            <person name="Cock J.M."/>
            <person name="Elias M."/>
            <person name="Gladyshev V.N."/>
            <person name="Groth M."/>
            <person name="Guda C."/>
            <person name="Hadaegh A."/>
            <person name="Iglesias-Rodriguez M.D."/>
            <person name="Jenkins J."/>
            <person name="Jones B.M."/>
            <person name="Lawson T."/>
            <person name="Leese F."/>
            <person name="Lindquist E."/>
            <person name="Lobanov A."/>
            <person name="Lomsadze A."/>
            <person name="Malik S.B."/>
            <person name="Marsh M.E."/>
            <person name="Mackinder L."/>
            <person name="Mock T."/>
            <person name="Mueller-Roeber B."/>
            <person name="Pagarete A."/>
            <person name="Parker M."/>
            <person name="Probert I."/>
            <person name="Quesneville H."/>
            <person name="Raines C."/>
            <person name="Rensing S.A."/>
            <person name="Riano-Pachon D.M."/>
            <person name="Richier S."/>
            <person name="Rokitta S."/>
            <person name="Shiraiwa Y."/>
            <person name="Soanes D.M."/>
            <person name="van der Giezen M."/>
            <person name="Wahlund T.M."/>
            <person name="Williams B."/>
            <person name="Wilson W."/>
            <person name="Wolfe G."/>
            <person name="Wurch L.L."/>
        </authorList>
    </citation>
    <scope>NUCLEOTIDE SEQUENCE</scope>
</reference>
<dbReference type="Gene3D" id="1.20.1250.20">
    <property type="entry name" value="MFS general substrate transporter like domains"/>
    <property type="match status" value="2"/>
</dbReference>
<dbReference type="STRING" id="2903.R1CKT8"/>
<dbReference type="InterPro" id="IPR020846">
    <property type="entry name" value="MFS_dom"/>
</dbReference>
<keyword evidence="5 7" id="KW-0472">Membrane</keyword>
<organism evidence="9 10">
    <name type="scientific">Emiliania huxleyi (strain CCMP1516)</name>
    <dbReference type="NCBI Taxonomy" id="280463"/>
    <lineage>
        <taxon>Eukaryota</taxon>
        <taxon>Haptista</taxon>
        <taxon>Haptophyta</taxon>
        <taxon>Prymnesiophyceae</taxon>
        <taxon>Isochrysidales</taxon>
        <taxon>Noelaerhabdaceae</taxon>
        <taxon>Emiliania</taxon>
    </lineage>
</organism>
<keyword evidence="2" id="KW-0813">Transport</keyword>
<dbReference type="KEGG" id="ehx:EMIHUDRAFT_239501"/>
<feature type="transmembrane region" description="Helical" evidence="7">
    <location>
        <begin position="119"/>
        <end position="142"/>
    </location>
</feature>
<dbReference type="eggNOG" id="KOG0255">
    <property type="taxonomic scope" value="Eukaryota"/>
</dbReference>
<dbReference type="EnsemblProtists" id="EOD23518">
    <property type="protein sequence ID" value="EOD23518"/>
    <property type="gene ID" value="EMIHUDRAFT_239501"/>
</dbReference>
<name>A0A0D3JJ33_EMIH1</name>
<feature type="transmembrane region" description="Helical" evidence="7">
    <location>
        <begin position="450"/>
        <end position="468"/>
    </location>
</feature>
<accession>A0A0D3JJ33</accession>
<protein>
    <recommendedName>
        <fullName evidence="8">Major facilitator superfamily (MFS) profile domain-containing protein</fullName>
    </recommendedName>
</protein>
<reference evidence="9" key="2">
    <citation type="submission" date="2024-10" db="UniProtKB">
        <authorList>
            <consortium name="EnsemblProtists"/>
        </authorList>
    </citation>
    <scope>IDENTIFICATION</scope>
</reference>
<dbReference type="HOGENOM" id="CLU_001265_46_15_1"/>
<feature type="transmembrane region" description="Helical" evidence="7">
    <location>
        <begin position="360"/>
        <end position="379"/>
    </location>
</feature>
<feature type="compositionally biased region" description="Low complexity" evidence="6">
    <location>
        <begin position="7"/>
        <end position="22"/>
    </location>
</feature>
<keyword evidence="4 7" id="KW-1133">Transmembrane helix</keyword>
<dbReference type="PaxDb" id="2903-EOD23518"/>
<feature type="transmembrane region" description="Helical" evidence="7">
    <location>
        <begin position="332"/>
        <end position="353"/>
    </location>
</feature>
<evidence type="ECO:0000256" key="1">
    <source>
        <dbReference type="ARBA" id="ARBA00004141"/>
    </source>
</evidence>
<evidence type="ECO:0000256" key="7">
    <source>
        <dbReference type="SAM" id="Phobius"/>
    </source>
</evidence>
<dbReference type="PROSITE" id="PS50850">
    <property type="entry name" value="MFS"/>
    <property type="match status" value="1"/>
</dbReference>
<feature type="transmembrane region" description="Helical" evidence="7">
    <location>
        <begin position="299"/>
        <end position="320"/>
    </location>
</feature>
<evidence type="ECO:0000313" key="10">
    <source>
        <dbReference type="Proteomes" id="UP000013827"/>
    </source>
</evidence>
<evidence type="ECO:0000259" key="8">
    <source>
        <dbReference type="PROSITE" id="PS50850"/>
    </source>
</evidence>
<comment type="subcellular location">
    <subcellularLocation>
        <location evidence="1">Membrane</location>
        <topology evidence="1">Multi-pass membrane protein</topology>
    </subcellularLocation>
</comment>
<feature type="region of interest" description="Disordered" evidence="6">
    <location>
        <begin position="1"/>
        <end position="23"/>
    </location>
</feature>
<keyword evidence="10" id="KW-1185">Reference proteome</keyword>
<evidence type="ECO:0000256" key="4">
    <source>
        <dbReference type="ARBA" id="ARBA00022989"/>
    </source>
</evidence>
<dbReference type="InterPro" id="IPR005828">
    <property type="entry name" value="MFS_sugar_transport-like"/>
</dbReference>
<proteinExistence type="predicted"/>
<dbReference type="Proteomes" id="UP000013827">
    <property type="component" value="Unassembled WGS sequence"/>
</dbReference>
<dbReference type="GO" id="GO:0022857">
    <property type="term" value="F:transmembrane transporter activity"/>
    <property type="evidence" value="ECO:0007669"/>
    <property type="project" value="InterPro"/>
</dbReference>
<feature type="transmembrane region" description="Helical" evidence="7">
    <location>
        <begin position="83"/>
        <end position="107"/>
    </location>
</feature>
<dbReference type="SUPFAM" id="SSF103473">
    <property type="entry name" value="MFS general substrate transporter"/>
    <property type="match status" value="1"/>
</dbReference>
<evidence type="ECO:0000256" key="6">
    <source>
        <dbReference type="SAM" id="MobiDB-lite"/>
    </source>
</evidence>
<sequence length="475" mass="49116">MQTGKLSAASGRFSRRSSVARGGVKKPGVGYDVESDTVTNETVDATGGRPVWLLLLTLCLGNAGESVEVMKGGFMLPRATDDAAGMTMISTGIFVGMFIGGFISGAVADTLGRVFAMKWALILACLAAAPNIMALVVCRVLSGTGVGAATPPLFALATEYAPPGKSGPAISLVASFWMVGSIFAAWVALIMIGEPEHDWPTWPSDLSGLEGARRLSGGGGGAAAAASYTLPADWVPDPEWDAPWRKYALACASVPIFATVLVICALPPDGTGVDAEDAEPPQSFGGLCSDLMKNHGSSLFLLCVVWFGLNFGSYGLSSWITVLLNAGVDDAYFVSLLYAFAMLPGNLISIFGIDIIGRKLLLMLTMGLSALSAIALGMVDSSNKSMVILAACTFSGASNGGWNALEVLSTESFPTEVRAFSFSILAASGRIASMIAQIVNGALMSSPLKLLSVTATFMTVGCGAALFLKPGAYAH</sequence>
<evidence type="ECO:0000256" key="2">
    <source>
        <dbReference type="ARBA" id="ARBA00022448"/>
    </source>
</evidence>
<evidence type="ECO:0000256" key="5">
    <source>
        <dbReference type="ARBA" id="ARBA00023136"/>
    </source>
</evidence>
<dbReference type="RefSeq" id="XP_005775947.1">
    <property type="nucleotide sequence ID" value="XM_005775890.1"/>
</dbReference>
<dbReference type="InterPro" id="IPR036259">
    <property type="entry name" value="MFS_trans_sf"/>
</dbReference>
<dbReference type="OMA" id="RFQIEFH"/>
<dbReference type="GeneID" id="17269064"/>
<feature type="domain" description="Major facilitator superfamily (MFS) profile" evidence="8">
    <location>
        <begin position="45"/>
        <end position="473"/>
    </location>
</feature>
<dbReference type="GO" id="GO:0016020">
    <property type="term" value="C:membrane"/>
    <property type="evidence" value="ECO:0007669"/>
    <property type="project" value="UniProtKB-SubCell"/>
</dbReference>
<dbReference type="PANTHER" id="PTHR23511">
    <property type="entry name" value="SYNAPTIC VESICLE GLYCOPROTEIN 2"/>
    <property type="match status" value="1"/>
</dbReference>
<dbReference type="Pfam" id="PF00083">
    <property type="entry name" value="Sugar_tr"/>
    <property type="match status" value="1"/>
</dbReference>